<protein>
    <recommendedName>
        <fullName evidence="15">ABC transporter domain-containing protein</fullName>
    </recommendedName>
</protein>
<dbReference type="PANTHER" id="PTHR48041">
    <property type="entry name" value="ABC TRANSPORTER G FAMILY MEMBER 28"/>
    <property type="match status" value="1"/>
</dbReference>
<evidence type="ECO:0000256" key="3">
    <source>
        <dbReference type="ARBA" id="ARBA00022692"/>
    </source>
</evidence>
<dbReference type="InterPro" id="IPR013525">
    <property type="entry name" value="ABC2_TM"/>
</dbReference>
<dbReference type="SMART" id="SM00382">
    <property type="entry name" value="AAA"/>
    <property type="match status" value="1"/>
</dbReference>
<dbReference type="GO" id="GO:0016020">
    <property type="term" value="C:membrane"/>
    <property type="evidence" value="ECO:0007669"/>
    <property type="project" value="UniProtKB-SubCell"/>
</dbReference>
<feature type="domain" description="ABC transporter" evidence="12">
    <location>
        <begin position="376"/>
        <end position="617"/>
    </location>
</feature>
<evidence type="ECO:0000313" key="13">
    <source>
        <dbReference type="EMBL" id="RKP01830.1"/>
    </source>
</evidence>
<feature type="disulfide bond" evidence="8">
    <location>
        <begin position="107"/>
        <end position="116"/>
    </location>
</feature>
<feature type="region of interest" description="Disordered" evidence="9">
    <location>
        <begin position="658"/>
        <end position="686"/>
    </location>
</feature>
<evidence type="ECO:0000256" key="1">
    <source>
        <dbReference type="ARBA" id="ARBA00004141"/>
    </source>
</evidence>
<feature type="compositionally biased region" description="Low complexity" evidence="9">
    <location>
        <begin position="658"/>
        <end position="667"/>
    </location>
</feature>
<dbReference type="InterPro" id="IPR027417">
    <property type="entry name" value="P-loop_NTPase"/>
</dbReference>
<dbReference type="Gene3D" id="3.40.50.300">
    <property type="entry name" value="P-loop containing nucleotide triphosphate hydrolases"/>
    <property type="match status" value="1"/>
</dbReference>
<sequence length="1019" mass="110258">MPLPIPVIGHHRGLRHPDQHTPAAVAAAYAAVFAGDPTRPPECPPCFDCNLPVDRCLNFGTCSAYSGKCECPVGFGKDDCATPLCDSPALPNAHRAPRPEGARTCDCADGWTGLNCNMCRSDSACNALIPGGQNGTCYASASPVHANFFECNVTNPNIVQQLGPDQLPQATMQCHRDDAACQFQFWIGGVQSFACRTSDCTFISDSRYDQNITKAVCSSIQCDCVPGRMLCDPHGVDLSDWFSDDEEGPTGPGQIQCEEERDDRGHVAQRCRFEEPHMNQLIQQLFGEAAIELHCQSSECLHYSEIPGYTPPSYASQITTWTVILGVVGILGIVVILEIRYTLGQPRDKSSWNRMRSLIQHAQGSTAATSPSPAAAAAATAAPAPAEPLEILKGVSGMVRPGEVMAIIGASGAAKTTLLDILACRNKSGRVHGDIRINGRRVSAEEHARQIGYVDQEPTLMETLTVYETIRLSAQLRLPRTMSEAAKKQRVHEVMLELGILHIGHREIGSSERRGISGGEKRRVAIACELVTSPALLFLDEPTSGLDAWNSLNVVSCLVALAHNYRRTIILTIHQPRSNIYALFDQLVLLAQGQLVYSGPAQDACLRHFAALGAPCPLGFNLADFVVDLTVQAVMHHQRAASGLPAAADGCSAADLAGASRPAPAADGGDGGEGETASSASPPPPLPDLRLDDLVHGFRVSERAVRLSTEIARLTAVAPTAPPTATTAALPPAPPSAPLRVGWTTQFALLSGRAFRNLYRAPDLLRTQYIISVGLGFALGTLFWGVQNDIAGFQNRLGVCFFVCALFGFQCLSNMQGFAVERLLFMRERANGYYRPSAYFASKVLVDLLPLRVLPPFILGLIVYHMVGLRADSPVFLFKFLLVLVLFNVTAAALCLAIAIMFSDPAIASFVAILVMLFEMLFGGLLLNKETIPQRLAWLNRISFFNRGLEALVVNEINGLTLYENRYGLMIDVPGAAILQTFGFNAMAYWQDVAVLAGMFLGLVMLGYMWLRVFVMETR</sequence>
<evidence type="ECO:0000259" key="12">
    <source>
        <dbReference type="PROSITE" id="PS50893"/>
    </source>
</evidence>
<dbReference type="EMBL" id="ML014159">
    <property type="protein sequence ID" value="RKP01830.1"/>
    <property type="molecule type" value="Genomic_DNA"/>
</dbReference>
<keyword evidence="8" id="KW-0245">EGF-like domain</keyword>
<dbReference type="PANTHER" id="PTHR48041:SF2">
    <property type="entry name" value="ATP-DEPENDENT PERMEASE-RELATED"/>
    <property type="match status" value="1"/>
</dbReference>
<comment type="caution">
    <text evidence="8">Lacks conserved residue(s) required for the propagation of feature annotation.</text>
</comment>
<accession>A0A4P9X9S2</accession>
<evidence type="ECO:0000256" key="7">
    <source>
        <dbReference type="ARBA" id="ARBA00023136"/>
    </source>
</evidence>
<dbReference type="PROSITE" id="PS00022">
    <property type="entry name" value="EGF_1"/>
    <property type="match status" value="1"/>
</dbReference>
<keyword evidence="14" id="KW-1185">Reference proteome</keyword>
<dbReference type="InterPro" id="IPR003593">
    <property type="entry name" value="AAA+_ATPase"/>
</dbReference>
<dbReference type="InterPro" id="IPR000742">
    <property type="entry name" value="EGF"/>
</dbReference>
<dbReference type="Proteomes" id="UP000274922">
    <property type="component" value="Unassembled WGS sequence"/>
</dbReference>
<feature type="transmembrane region" description="Helical" evidence="10">
    <location>
        <begin position="876"/>
        <end position="900"/>
    </location>
</feature>
<feature type="transmembrane region" description="Helical" evidence="10">
    <location>
        <begin position="798"/>
        <end position="819"/>
    </location>
</feature>
<name>A0A4P9X9S2_9FUNG</name>
<keyword evidence="5" id="KW-0067">ATP-binding</keyword>
<evidence type="ECO:0000256" key="4">
    <source>
        <dbReference type="ARBA" id="ARBA00022741"/>
    </source>
</evidence>
<dbReference type="PROSITE" id="PS00211">
    <property type="entry name" value="ABC_TRANSPORTER_1"/>
    <property type="match status" value="1"/>
</dbReference>
<organism evidence="13 14">
    <name type="scientific">Caulochytrium protostelioides</name>
    <dbReference type="NCBI Taxonomy" id="1555241"/>
    <lineage>
        <taxon>Eukaryota</taxon>
        <taxon>Fungi</taxon>
        <taxon>Fungi incertae sedis</taxon>
        <taxon>Chytridiomycota</taxon>
        <taxon>Chytridiomycota incertae sedis</taxon>
        <taxon>Chytridiomycetes</taxon>
        <taxon>Caulochytriales</taxon>
        <taxon>Caulochytriaceae</taxon>
        <taxon>Caulochytrium</taxon>
    </lineage>
</organism>
<evidence type="ECO:0000256" key="8">
    <source>
        <dbReference type="PROSITE-ProRule" id="PRU00076"/>
    </source>
</evidence>
<feature type="transmembrane region" description="Helical" evidence="10">
    <location>
        <begin position="906"/>
        <end position="927"/>
    </location>
</feature>
<feature type="transmembrane region" description="Helical" evidence="10">
    <location>
        <begin position="967"/>
        <end position="987"/>
    </location>
</feature>
<feature type="transmembrane region" description="Helical" evidence="10">
    <location>
        <begin position="769"/>
        <end position="786"/>
    </location>
</feature>
<evidence type="ECO:0008006" key="15">
    <source>
        <dbReference type="Google" id="ProtNLM"/>
    </source>
</evidence>
<feature type="domain" description="EGF-like" evidence="11">
    <location>
        <begin position="76"/>
        <end position="117"/>
    </location>
</feature>
<evidence type="ECO:0000256" key="5">
    <source>
        <dbReference type="ARBA" id="ARBA00022840"/>
    </source>
</evidence>
<feature type="transmembrane region" description="Helical" evidence="10">
    <location>
        <begin position="839"/>
        <end position="864"/>
    </location>
</feature>
<dbReference type="InterPro" id="IPR050352">
    <property type="entry name" value="ABCG_transporters"/>
</dbReference>
<dbReference type="OrthoDB" id="66620at2759"/>
<evidence type="ECO:0000256" key="2">
    <source>
        <dbReference type="ARBA" id="ARBA00022448"/>
    </source>
</evidence>
<dbReference type="InterPro" id="IPR017871">
    <property type="entry name" value="ABC_transporter-like_CS"/>
</dbReference>
<evidence type="ECO:0000256" key="10">
    <source>
        <dbReference type="SAM" id="Phobius"/>
    </source>
</evidence>
<evidence type="ECO:0000313" key="14">
    <source>
        <dbReference type="Proteomes" id="UP000274922"/>
    </source>
</evidence>
<dbReference type="AlphaFoldDB" id="A0A4P9X9S2"/>
<keyword evidence="3 10" id="KW-0812">Transmembrane</keyword>
<keyword evidence="2" id="KW-0813">Transport</keyword>
<keyword evidence="6 10" id="KW-1133">Transmembrane helix</keyword>
<evidence type="ECO:0000259" key="11">
    <source>
        <dbReference type="PROSITE" id="PS50026"/>
    </source>
</evidence>
<evidence type="ECO:0000256" key="9">
    <source>
        <dbReference type="SAM" id="MobiDB-lite"/>
    </source>
</evidence>
<dbReference type="Pfam" id="PF01061">
    <property type="entry name" value="ABC2_membrane"/>
    <property type="match status" value="1"/>
</dbReference>
<dbReference type="STRING" id="1555241.A0A4P9X9S2"/>
<dbReference type="PROSITE" id="PS50026">
    <property type="entry name" value="EGF_3"/>
    <property type="match status" value="1"/>
</dbReference>
<dbReference type="Gene3D" id="2.10.25.10">
    <property type="entry name" value="Laminin"/>
    <property type="match status" value="1"/>
</dbReference>
<keyword evidence="8" id="KW-1015">Disulfide bond</keyword>
<dbReference type="SUPFAM" id="SSF52540">
    <property type="entry name" value="P-loop containing nucleoside triphosphate hydrolases"/>
    <property type="match status" value="1"/>
</dbReference>
<keyword evidence="4" id="KW-0547">Nucleotide-binding</keyword>
<dbReference type="GO" id="GO:0140359">
    <property type="term" value="F:ABC-type transporter activity"/>
    <property type="evidence" value="ECO:0007669"/>
    <property type="project" value="InterPro"/>
</dbReference>
<keyword evidence="7 10" id="KW-0472">Membrane</keyword>
<dbReference type="GO" id="GO:0016887">
    <property type="term" value="F:ATP hydrolysis activity"/>
    <property type="evidence" value="ECO:0007669"/>
    <property type="project" value="InterPro"/>
</dbReference>
<dbReference type="CDD" id="cd03213">
    <property type="entry name" value="ABCG_EPDR"/>
    <property type="match status" value="1"/>
</dbReference>
<proteinExistence type="predicted"/>
<feature type="transmembrane region" description="Helical" evidence="10">
    <location>
        <begin position="993"/>
        <end position="1011"/>
    </location>
</feature>
<dbReference type="PROSITE" id="PS50893">
    <property type="entry name" value="ABC_TRANSPORTER_2"/>
    <property type="match status" value="1"/>
</dbReference>
<comment type="subcellular location">
    <subcellularLocation>
        <location evidence="1">Membrane</location>
        <topology evidence="1">Multi-pass membrane protein</topology>
    </subcellularLocation>
</comment>
<gene>
    <name evidence="13" type="ORF">CXG81DRAFT_11477</name>
</gene>
<dbReference type="Pfam" id="PF00005">
    <property type="entry name" value="ABC_tran"/>
    <property type="match status" value="1"/>
</dbReference>
<dbReference type="GO" id="GO:0005524">
    <property type="term" value="F:ATP binding"/>
    <property type="evidence" value="ECO:0007669"/>
    <property type="project" value="UniProtKB-KW"/>
</dbReference>
<reference evidence="14" key="1">
    <citation type="journal article" date="2018" name="Nat. Microbiol.">
        <title>Leveraging single-cell genomics to expand the fungal tree of life.</title>
        <authorList>
            <person name="Ahrendt S.R."/>
            <person name="Quandt C.A."/>
            <person name="Ciobanu D."/>
            <person name="Clum A."/>
            <person name="Salamov A."/>
            <person name="Andreopoulos B."/>
            <person name="Cheng J.F."/>
            <person name="Woyke T."/>
            <person name="Pelin A."/>
            <person name="Henrissat B."/>
            <person name="Reynolds N.K."/>
            <person name="Benny G.L."/>
            <person name="Smith M.E."/>
            <person name="James T.Y."/>
            <person name="Grigoriev I.V."/>
        </authorList>
    </citation>
    <scope>NUCLEOTIDE SEQUENCE [LARGE SCALE GENOMIC DNA]</scope>
    <source>
        <strain evidence="14">ATCC 52028</strain>
    </source>
</reference>
<dbReference type="InterPro" id="IPR003439">
    <property type="entry name" value="ABC_transporter-like_ATP-bd"/>
</dbReference>
<evidence type="ECO:0000256" key="6">
    <source>
        <dbReference type="ARBA" id="ARBA00022989"/>
    </source>
</evidence>